<feature type="region of interest" description="Disordered" evidence="2">
    <location>
        <begin position="217"/>
        <end position="236"/>
    </location>
</feature>
<dbReference type="Proteomes" id="UP000279236">
    <property type="component" value="Unassembled WGS sequence"/>
</dbReference>
<accession>A0A427XFG1</accession>
<dbReference type="EMBL" id="RSCE01000015">
    <property type="protein sequence ID" value="RSH77629.1"/>
    <property type="molecule type" value="Genomic_DNA"/>
</dbReference>
<dbReference type="Gene3D" id="1.20.1480.30">
    <property type="entry name" value="Designed four-helix bundle protein"/>
    <property type="match status" value="1"/>
</dbReference>
<reference evidence="3 4" key="1">
    <citation type="submission" date="2018-11" db="EMBL/GenBank/DDBJ databases">
        <title>Genome sequence of Apiotrichum porosum DSM 27194.</title>
        <authorList>
            <person name="Aliyu H."/>
            <person name="Gorte O."/>
            <person name="Ochsenreither K."/>
        </authorList>
    </citation>
    <scope>NUCLEOTIDE SEQUENCE [LARGE SCALE GENOMIC DNA]</scope>
    <source>
        <strain evidence="3 4">DSM 27194</strain>
    </source>
</reference>
<proteinExistence type="predicted"/>
<keyword evidence="1" id="KW-0175">Coiled coil</keyword>
<dbReference type="AlphaFoldDB" id="A0A427XFG1"/>
<sequence>MPSLEELERPAHQAHAENTARRAILGLPPRRPHIDIEEMNDGNGIKDVVDDIKVHVKRIENDVKDAKEDTNGLCNDVDIIKDDMEDVKCDVKRVKHDLKGVKEDAIDLWNGQKEMLDILRHIDSQTASTNAQIARLTERNTQLTERNTQLTERNTQLVERNVQLVEYNARLVEDRCTRLEQRTMAIEQRVMPLDQNPAVLHRQHFGFDALDAVTRHDGTPGYHAPPRWSQGGYDRR</sequence>
<evidence type="ECO:0000256" key="1">
    <source>
        <dbReference type="SAM" id="Coils"/>
    </source>
</evidence>
<gene>
    <name evidence="3" type="ORF">EHS24_003189</name>
</gene>
<dbReference type="GeneID" id="39587732"/>
<keyword evidence="4" id="KW-1185">Reference proteome</keyword>
<protein>
    <submittedName>
        <fullName evidence="3">Uncharacterized protein</fullName>
    </submittedName>
</protein>
<comment type="caution">
    <text evidence="3">The sequence shown here is derived from an EMBL/GenBank/DDBJ whole genome shotgun (WGS) entry which is preliminary data.</text>
</comment>
<name>A0A427XFG1_9TREE</name>
<feature type="coiled-coil region" evidence="1">
    <location>
        <begin position="133"/>
        <end position="160"/>
    </location>
</feature>
<evidence type="ECO:0000256" key="2">
    <source>
        <dbReference type="SAM" id="MobiDB-lite"/>
    </source>
</evidence>
<dbReference type="RefSeq" id="XP_028472776.1">
    <property type="nucleotide sequence ID" value="XM_028618888.1"/>
</dbReference>
<organism evidence="3 4">
    <name type="scientific">Apiotrichum porosum</name>
    <dbReference type="NCBI Taxonomy" id="105984"/>
    <lineage>
        <taxon>Eukaryota</taxon>
        <taxon>Fungi</taxon>
        <taxon>Dikarya</taxon>
        <taxon>Basidiomycota</taxon>
        <taxon>Agaricomycotina</taxon>
        <taxon>Tremellomycetes</taxon>
        <taxon>Trichosporonales</taxon>
        <taxon>Trichosporonaceae</taxon>
        <taxon>Apiotrichum</taxon>
    </lineage>
</organism>
<evidence type="ECO:0000313" key="4">
    <source>
        <dbReference type="Proteomes" id="UP000279236"/>
    </source>
</evidence>
<evidence type="ECO:0000313" key="3">
    <source>
        <dbReference type="EMBL" id="RSH77629.1"/>
    </source>
</evidence>